<reference evidence="3" key="2">
    <citation type="journal article" date="2018" name="Plant J.">
        <title>The Sorghum bicolor reference genome: improved assembly, gene annotations, a transcriptome atlas, and signatures of genome organization.</title>
        <authorList>
            <person name="McCormick R.F."/>
            <person name="Truong S.K."/>
            <person name="Sreedasyam A."/>
            <person name="Jenkins J."/>
            <person name="Shu S."/>
            <person name="Sims D."/>
            <person name="Kennedy M."/>
            <person name="Amirebrahimi M."/>
            <person name="Weers B.D."/>
            <person name="McKinley B."/>
            <person name="Mattison A."/>
            <person name="Morishige D.T."/>
            <person name="Grimwood J."/>
            <person name="Schmutz J."/>
            <person name="Mullet J.E."/>
        </authorList>
    </citation>
    <scope>NUCLEOTIDE SEQUENCE [LARGE SCALE GENOMIC DNA]</scope>
    <source>
        <strain evidence="3">cv. BTx623</strain>
    </source>
</reference>
<keyword evidence="1" id="KW-1133">Transmembrane helix</keyword>
<keyword evidence="1" id="KW-0812">Transmembrane</keyword>
<feature type="transmembrane region" description="Helical" evidence="1">
    <location>
        <begin position="47"/>
        <end position="67"/>
    </location>
</feature>
<dbReference type="Gramene" id="OQU84519">
    <property type="protein sequence ID" value="OQU84519"/>
    <property type="gene ID" value="SORBI_3004G070150"/>
</dbReference>
<dbReference type="InParanoid" id="A0A1Z5RLR1"/>
<reference evidence="2 3" key="1">
    <citation type="journal article" date="2009" name="Nature">
        <title>The Sorghum bicolor genome and the diversification of grasses.</title>
        <authorList>
            <person name="Paterson A.H."/>
            <person name="Bowers J.E."/>
            <person name="Bruggmann R."/>
            <person name="Dubchak I."/>
            <person name="Grimwood J."/>
            <person name="Gundlach H."/>
            <person name="Haberer G."/>
            <person name="Hellsten U."/>
            <person name="Mitros T."/>
            <person name="Poliakov A."/>
            <person name="Schmutz J."/>
            <person name="Spannagl M."/>
            <person name="Tang H."/>
            <person name="Wang X."/>
            <person name="Wicker T."/>
            <person name="Bharti A.K."/>
            <person name="Chapman J."/>
            <person name="Feltus F.A."/>
            <person name="Gowik U."/>
            <person name="Grigoriev I.V."/>
            <person name="Lyons E."/>
            <person name="Maher C.A."/>
            <person name="Martis M."/>
            <person name="Narechania A."/>
            <person name="Otillar R.P."/>
            <person name="Penning B.W."/>
            <person name="Salamov A.A."/>
            <person name="Wang Y."/>
            <person name="Zhang L."/>
            <person name="Carpita N.C."/>
            <person name="Freeling M."/>
            <person name="Gingle A.R."/>
            <person name="Hash C.T."/>
            <person name="Keller B."/>
            <person name="Klein P."/>
            <person name="Kresovich S."/>
            <person name="McCann M.C."/>
            <person name="Ming R."/>
            <person name="Peterson D.G."/>
            <person name="Mehboob-ur-Rahman"/>
            <person name="Ware D."/>
            <person name="Westhoff P."/>
            <person name="Mayer K.F."/>
            <person name="Messing J."/>
            <person name="Rokhsar D.S."/>
        </authorList>
    </citation>
    <scope>NUCLEOTIDE SEQUENCE [LARGE SCALE GENOMIC DNA]</scope>
    <source>
        <strain evidence="3">cv. BTx623</strain>
    </source>
</reference>
<dbReference type="AlphaFoldDB" id="A0A1Z5RLR1"/>
<dbReference type="EMBL" id="CM000763">
    <property type="protein sequence ID" value="OQU84519.1"/>
    <property type="molecule type" value="Genomic_DNA"/>
</dbReference>
<proteinExistence type="predicted"/>
<keyword evidence="1" id="KW-0472">Membrane</keyword>
<evidence type="ECO:0000256" key="1">
    <source>
        <dbReference type="SAM" id="Phobius"/>
    </source>
</evidence>
<accession>A0A1Z5RLR1</accession>
<dbReference type="Proteomes" id="UP000000768">
    <property type="component" value="Chromosome 4"/>
</dbReference>
<sequence length="77" mass="8860">MHFEGIKTSSLGHWKFSCDNDTHLSKLEHYCHASVTKGTGHKSRGNIFYLFTSLVFLPCTNSRTLIYDLRFRPPLLS</sequence>
<evidence type="ECO:0000313" key="3">
    <source>
        <dbReference type="Proteomes" id="UP000000768"/>
    </source>
</evidence>
<name>A0A1Z5RLR1_SORBI</name>
<gene>
    <name evidence="2" type="ORF">SORBI_3004G070150</name>
</gene>
<keyword evidence="3" id="KW-1185">Reference proteome</keyword>
<protein>
    <submittedName>
        <fullName evidence="2">Uncharacterized protein</fullName>
    </submittedName>
</protein>
<organism evidence="2 3">
    <name type="scientific">Sorghum bicolor</name>
    <name type="common">Sorghum</name>
    <name type="synonym">Sorghum vulgare</name>
    <dbReference type="NCBI Taxonomy" id="4558"/>
    <lineage>
        <taxon>Eukaryota</taxon>
        <taxon>Viridiplantae</taxon>
        <taxon>Streptophyta</taxon>
        <taxon>Embryophyta</taxon>
        <taxon>Tracheophyta</taxon>
        <taxon>Spermatophyta</taxon>
        <taxon>Magnoliopsida</taxon>
        <taxon>Liliopsida</taxon>
        <taxon>Poales</taxon>
        <taxon>Poaceae</taxon>
        <taxon>PACMAD clade</taxon>
        <taxon>Panicoideae</taxon>
        <taxon>Andropogonodae</taxon>
        <taxon>Andropogoneae</taxon>
        <taxon>Sorghinae</taxon>
        <taxon>Sorghum</taxon>
    </lineage>
</organism>
<evidence type="ECO:0000313" key="2">
    <source>
        <dbReference type="EMBL" id="OQU84519.1"/>
    </source>
</evidence>